<keyword evidence="9" id="KW-1185">Reference proteome</keyword>
<dbReference type="InterPro" id="IPR013766">
    <property type="entry name" value="Thioredoxin_domain"/>
</dbReference>
<dbReference type="AlphaFoldDB" id="A0A6M0K421"/>
<dbReference type="GO" id="GO:0015035">
    <property type="term" value="F:protein-disulfide reductase activity"/>
    <property type="evidence" value="ECO:0007669"/>
    <property type="project" value="UniProtKB-UniRule"/>
</dbReference>
<dbReference type="InterPro" id="IPR017937">
    <property type="entry name" value="Thioredoxin_CS"/>
</dbReference>
<dbReference type="EMBL" id="JAAIJQ010000076">
    <property type="protein sequence ID" value="NEV64159.1"/>
    <property type="molecule type" value="Genomic_DNA"/>
</dbReference>
<evidence type="ECO:0000256" key="5">
    <source>
        <dbReference type="ARBA" id="ARBA00023284"/>
    </source>
</evidence>
<evidence type="ECO:0000259" key="7">
    <source>
        <dbReference type="PROSITE" id="PS51352"/>
    </source>
</evidence>
<protein>
    <recommendedName>
        <fullName evidence="6">Thioredoxin</fullName>
    </recommendedName>
</protein>
<proteinExistence type="inferred from homology"/>
<name>A0A6M0K421_9GAMM</name>
<dbReference type="FunFam" id="3.40.30.10:FF:000001">
    <property type="entry name" value="Thioredoxin"/>
    <property type="match status" value="1"/>
</dbReference>
<evidence type="ECO:0000313" key="9">
    <source>
        <dbReference type="Proteomes" id="UP000483379"/>
    </source>
</evidence>
<feature type="domain" description="Thioredoxin" evidence="7">
    <location>
        <begin position="6"/>
        <end position="113"/>
    </location>
</feature>
<dbReference type="RefSeq" id="WP_164454693.1">
    <property type="nucleotide sequence ID" value="NZ_JAAIJQ010000076.1"/>
</dbReference>
<dbReference type="CDD" id="cd02947">
    <property type="entry name" value="TRX_family"/>
    <property type="match status" value="1"/>
</dbReference>
<evidence type="ECO:0000256" key="4">
    <source>
        <dbReference type="ARBA" id="ARBA00023157"/>
    </source>
</evidence>
<keyword evidence="3" id="KW-0249">Electron transport</keyword>
<dbReference type="GO" id="GO:0005737">
    <property type="term" value="C:cytoplasm"/>
    <property type="evidence" value="ECO:0007669"/>
    <property type="project" value="TreeGrafter"/>
</dbReference>
<dbReference type="SUPFAM" id="SSF48452">
    <property type="entry name" value="TPR-like"/>
    <property type="match status" value="1"/>
</dbReference>
<gene>
    <name evidence="8" type="primary">trxA</name>
    <name evidence="8" type="ORF">G3446_20105</name>
</gene>
<dbReference type="PANTHER" id="PTHR45663:SF11">
    <property type="entry name" value="GEO12009P1"/>
    <property type="match status" value="1"/>
</dbReference>
<dbReference type="InterPro" id="IPR036249">
    <property type="entry name" value="Thioredoxin-like_sf"/>
</dbReference>
<dbReference type="SMART" id="SM00028">
    <property type="entry name" value="TPR"/>
    <property type="match status" value="2"/>
</dbReference>
<dbReference type="Gene3D" id="3.40.30.10">
    <property type="entry name" value="Glutaredoxin"/>
    <property type="match status" value="1"/>
</dbReference>
<dbReference type="PROSITE" id="PS00194">
    <property type="entry name" value="THIOREDOXIN_1"/>
    <property type="match status" value="1"/>
</dbReference>
<evidence type="ECO:0000256" key="2">
    <source>
        <dbReference type="ARBA" id="ARBA00022448"/>
    </source>
</evidence>
<comment type="caution">
    <text evidence="8">The sequence shown here is derived from an EMBL/GenBank/DDBJ whole genome shotgun (WGS) entry which is preliminary data.</text>
</comment>
<evidence type="ECO:0000256" key="1">
    <source>
        <dbReference type="ARBA" id="ARBA00008987"/>
    </source>
</evidence>
<evidence type="ECO:0000256" key="3">
    <source>
        <dbReference type="ARBA" id="ARBA00022982"/>
    </source>
</evidence>
<dbReference type="InterPro" id="IPR005746">
    <property type="entry name" value="Thioredoxin"/>
</dbReference>
<dbReference type="Gene3D" id="1.25.40.10">
    <property type="entry name" value="Tetratricopeptide repeat domain"/>
    <property type="match status" value="2"/>
</dbReference>
<accession>A0A6M0K421</accession>
<evidence type="ECO:0000313" key="8">
    <source>
        <dbReference type="EMBL" id="NEV64159.1"/>
    </source>
</evidence>
<dbReference type="SUPFAM" id="SSF52833">
    <property type="entry name" value="Thioredoxin-like"/>
    <property type="match status" value="1"/>
</dbReference>
<dbReference type="InterPro" id="IPR011990">
    <property type="entry name" value="TPR-like_helical_dom_sf"/>
</dbReference>
<dbReference type="Pfam" id="PF14559">
    <property type="entry name" value="TPR_19"/>
    <property type="match status" value="1"/>
</dbReference>
<dbReference type="InterPro" id="IPR019734">
    <property type="entry name" value="TPR_rpt"/>
</dbReference>
<dbReference type="PRINTS" id="PR00421">
    <property type="entry name" value="THIOREDOXIN"/>
</dbReference>
<sequence length="287" mass="31108">MSQSTNVITVTAANFQSVVIDGSFARPVLVDFWADWCAPCRMLMPMLAQLAEDYGGKLLLAKVNTEEEQALAAQFGIRSLPTVQLFKDGKAIDQFMGALPESQVREFLDRHIPRASDGLLTQAQALMASGDLAAARDLLEQAKAEDPGNGRLALAEVRLTAAQGDITKALSGLDALPIDLANDPEVAALRGQLRFASAAADAALESELQARLDADAKDSEARYQLAAALVLRGDYASALEHLFELMKRDRAFQDDAGRKGMLAVFDMLDSNDDLVARYRAKMMNALY</sequence>
<comment type="similarity">
    <text evidence="1">Belongs to the thioredoxin family.</text>
</comment>
<organism evidence="8 9">
    <name type="scientific">Thiorhodococcus minor</name>
    <dbReference type="NCBI Taxonomy" id="57489"/>
    <lineage>
        <taxon>Bacteria</taxon>
        <taxon>Pseudomonadati</taxon>
        <taxon>Pseudomonadota</taxon>
        <taxon>Gammaproteobacteria</taxon>
        <taxon>Chromatiales</taxon>
        <taxon>Chromatiaceae</taxon>
        <taxon>Thiorhodococcus</taxon>
    </lineage>
</organism>
<dbReference type="Pfam" id="PF14561">
    <property type="entry name" value="TPR_20"/>
    <property type="match status" value="1"/>
</dbReference>
<reference evidence="8 9" key="1">
    <citation type="submission" date="2020-02" db="EMBL/GenBank/DDBJ databases">
        <title>Genome sequences of Thiorhodococcus mannitoliphagus and Thiorhodococcus minor, purple sulfur photosynthetic bacteria in the gammaproteobacterial family, Chromatiaceae.</title>
        <authorList>
            <person name="Aviles F.A."/>
            <person name="Meyer T.E."/>
            <person name="Kyndt J.A."/>
        </authorList>
    </citation>
    <scope>NUCLEOTIDE SEQUENCE [LARGE SCALE GENOMIC DNA]</scope>
    <source>
        <strain evidence="8 9">DSM 11518</strain>
    </source>
</reference>
<dbReference type="Proteomes" id="UP000483379">
    <property type="component" value="Unassembled WGS sequence"/>
</dbReference>
<keyword evidence="4" id="KW-1015">Disulfide bond</keyword>
<dbReference type="Pfam" id="PF00085">
    <property type="entry name" value="Thioredoxin"/>
    <property type="match status" value="1"/>
</dbReference>
<keyword evidence="5" id="KW-0676">Redox-active center</keyword>
<dbReference type="PANTHER" id="PTHR45663">
    <property type="entry name" value="GEO12009P1"/>
    <property type="match status" value="1"/>
</dbReference>
<keyword evidence="2" id="KW-0813">Transport</keyword>
<dbReference type="GO" id="GO:0006950">
    <property type="term" value="P:response to stress"/>
    <property type="evidence" value="ECO:0007669"/>
    <property type="project" value="UniProtKB-ARBA"/>
</dbReference>
<dbReference type="PROSITE" id="PS51352">
    <property type="entry name" value="THIOREDOXIN_2"/>
    <property type="match status" value="1"/>
</dbReference>
<evidence type="ECO:0000256" key="6">
    <source>
        <dbReference type="NCBIfam" id="TIGR01068"/>
    </source>
</evidence>
<dbReference type="NCBIfam" id="TIGR01068">
    <property type="entry name" value="thioredoxin"/>
    <property type="match status" value="1"/>
</dbReference>